<keyword evidence="3" id="KW-1185">Reference proteome</keyword>
<dbReference type="AlphaFoldDB" id="A0A814JWR8"/>
<reference evidence="2" key="1">
    <citation type="submission" date="2021-02" db="EMBL/GenBank/DDBJ databases">
        <authorList>
            <person name="Nowell W R."/>
        </authorList>
    </citation>
    <scope>NUCLEOTIDE SEQUENCE</scope>
    <source>
        <strain evidence="2">Ploen Becks lab</strain>
    </source>
</reference>
<feature type="chain" id="PRO_5032797001" evidence="1">
    <location>
        <begin position="21"/>
        <end position="109"/>
    </location>
</feature>
<organism evidence="2 3">
    <name type="scientific">Brachionus calyciflorus</name>
    <dbReference type="NCBI Taxonomy" id="104777"/>
    <lineage>
        <taxon>Eukaryota</taxon>
        <taxon>Metazoa</taxon>
        <taxon>Spiralia</taxon>
        <taxon>Gnathifera</taxon>
        <taxon>Rotifera</taxon>
        <taxon>Eurotatoria</taxon>
        <taxon>Monogononta</taxon>
        <taxon>Pseudotrocha</taxon>
        <taxon>Ploima</taxon>
        <taxon>Brachionidae</taxon>
        <taxon>Brachionus</taxon>
    </lineage>
</organism>
<name>A0A814JWR8_9BILA</name>
<comment type="caution">
    <text evidence="2">The sequence shown here is derived from an EMBL/GenBank/DDBJ whole genome shotgun (WGS) entry which is preliminary data.</text>
</comment>
<gene>
    <name evidence="2" type="ORF">OXX778_LOCUS18470</name>
</gene>
<protein>
    <submittedName>
        <fullName evidence="2">Uncharacterized protein</fullName>
    </submittedName>
</protein>
<evidence type="ECO:0000256" key="1">
    <source>
        <dbReference type="SAM" id="SignalP"/>
    </source>
</evidence>
<feature type="signal peptide" evidence="1">
    <location>
        <begin position="1"/>
        <end position="20"/>
    </location>
</feature>
<dbReference type="Proteomes" id="UP000663879">
    <property type="component" value="Unassembled WGS sequence"/>
</dbReference>
<dbReference type="EMBL" id="CAJNOC010005138">
    <property type="protein sequence ID" value="CAF1043549.1"/>
    <property type="molecule type" value="Genomic_DNA"/>
</dbReference>
<accession>A0A814JWR8</accession>
<evidence type="ECO:0000313" key="2">
    <source>
        <dbReference type="EMBL" id="CAF1043549.1"/>
    </source>
</evidence>
<keyword evidence="1" id="KW-0732">Signal</keyword>
<evidence type="ECO:0000313" key="3">
    <source>
        <dbReference type="Proteomes" id="UP000663879"/>
    </source>
</evidence>
<sequence length="109" mass="11353">MNKILLCLQALILCLLVCQSFCITVAKSGEKVDGTLVAEPMVKRTALNFGVAQSAGGIQGRKRRFFPGTALNLGTAQSAGGIQGKKKRQLYTGSSFNFGTVLGSGGTQG</sequence>
<proteinExistence type="predicted"/>